<evidence type="ECO:0000256" key="1">
    <source>
        <dbReference type="SAM" id="MobiDB-lite"/>
    </source>
</evidence>
<evidence type="ECO:0000313" key="3">
    <source>
        <dbReference type="Proteomes" id="UP000375525"/>
    </source>
</evidence>
<sequence length="222" mass="24717">MIVLLNFVPIFIFVIVRAYWSRRKFLRRDSYIRGFNLSPLLLKPLRTKHPQLSPQDCQSVAIGLQQFFMAYLHSGHRSVAMPSQVADDLWHEFILHTRDYHNFCTQAFGSYLHHTPATALGNDRQQSAAGLQRCWRYTCKLEGVDPQSPTHLPLLFALDSKFMIVEGFRYLADCDSVRKLNSDGRENTRIHCGSDLGNGSSDSGDSSSGSDCGGGGCGGGGD</sequence>
<reference evidence="2 3" key="1">
    <citation type="submission" date="2019-09" db="EMBL/GenBank/DDBJ databases">
        <authorList>
            <person name="Chandra G."/>
            <person name="Truman W A."/>
        </authorList>
    </citation>
    <scope>NUCLEOTIDE SEQUENCE [LARGE SCALE GENOMIC DNA]</scope>
    <source>
        <strain evidence="2">PS880</strain>
    </source>
</reference>
<dbReference type="OrthoDB" id="278697at2"/>
<gene>
    <name evidence="2" type="ORF">PS880_05040</name>
</gene>
<evidence type="ECO:0000313" key="2">
    <source>
        <dbReference type="EMBL" id="VVP44855.1"/>
    </source>
</evidence>
<feature type="compositionally biased region" description="Gly residues" evidence="1">
    <location>
        <begin position="211"/>
        <end position="222"/>
    </location>
</feature>
<dbReference type="Proteomes" id="UP000375525">
    <property type="component" value="Unassembled WGS sequence"/>
</dbReference>
<accession>A0A5E7P4X7</accession>
<name>A0A5E7P4X7_PSEFL</name>
<dbReference type="EMBL" id="CABVIH010000029">
    <property type="protein sequence ID" value="VVP44855.1"/>
    <property type="molecule type" value="Genomic_DNA"/>
</dbReference>
<protein>
    <submittedName>
        <fullName evidence="2">Uncharacterized protein</fullName>
    </submittedName>
</protein>
<feature type="region of interest" description="Disordered" evidence="1">
    <location>
        <begin position="191"/>
        <end position="222"/>
    </location>
</feature>
<dbReference type="AlphaFoldDB" id="A0A5E7P4X7"/>
<feature type="compositionally biased region" description="Low complexity" evidence="1">
    <location>
        <begin position="193"/>
        <end position="210"/>
    </location>
</feature>
<organism evidence="2 3">
    <name type="scientific">Pseudomonas fluorescens</name>
    <dbReference type="NCBI Taxonomy" id="294"/>
    <lineage>
        <taxon>Bacteria</taxon>
        <taxon>Pseudomonadati</taxon>
        <taxon>Pseudomonadota</taxon>
        <taxon>Gammaproteobacteria</taxon>
        <taxon>Pseudomonadales</taxon>
        <taxon>Pseudomonadaceae</taxon>
        <taxon>Pseudomonas</taxon>
    </lineage>
</organism>
<proteinExistence type="predicted"/>